<proteinExistence type="inferred from homology"/>
<dbReference type="InterPro" id="IPR014729">
    <property type="entry name" value="Rossmann-like_a/b/a_fold"/>
</dbReference>
<dbReference type="GO" id="GO:0005737">
    <property type="term" value="C:cytoplasm"/>
    <property type="evidence" value="ECO:0007669"/>
    <property type="project" value="UniProtKB-SubCell"/>
</dbReference>
<comment type="caution">
    <text evidence="3">The sequence shown here is derived from an EMBL/GenBank/DDBJ whole genome shotgun (WGS) entry which is preliminary data.</text>
</comment>
<evidence type="ECO:0000256" key="1">
    <source>
        <dbReference type="ARBA" id="ARBA00008791"/>
    </source>
</evidence>
<dbReference type="InterPro" id="IPR006016">
    <property type="entry name" value="UspA"/>
</dbReference>
<name>A0A7G2JPJ0_9GAMM</name>
<dbReference type="SUPFAM" id="SSF52402">
    <property type="entry name" value="Adenine nucleotide alpha hydrolases-like"/>
    <property type="match status" value="1"/>
</dbReference>
<evidence type="ECO:0000256" key="2">
    <source>
        <dbReference type="PIRNR" id="PIRNR006276"/>
    </source>
</evidence>
<dbReference type="RefSeq" id="WP_186427160.1">
    <property type="nucleotide sequence ID" value="NZ_DPSM01000015.1"/>
</dbReference>
<dbReference type="Gene3D" id="3.40.50.620">
    <property type="entry name" value="HUPs"/>
    <property type="match status" value="1"/>
</dbReference>
<accession>A0A7G2JPJ0</accession>
<dbReference type="Proteomes" id="UP000262210">
    <property type="component" value="Unassembled WGS sequence"/>
</dbReference>
<evidence type="ECO:0000313" key="3">
    <source>
        <dbReference type="EMBL" id="HCJ99966.1"/>
    </source>
</evidence>
<dbReference type="Pfam" id="PF00582">
    <property type="entry name" value="Usp"/>
    <property type="match status" value="1"/>
</dbReference>
<sequence length="148" mass="16798">MHIYKHALLLVQNETDGQLMLAHAERLAKEMGTCITLGHISEDYRELDYTSDALTKDRQSHEVIEAKAMLSRLIGSAHFDVKVKSIVSIHRFKDVQAVIDKEEIDLVMLGHENRFMGVYTSFSFEFINHLTVDVLIVHVPSVPIISVP</sequence>
<comment type="similarity">
    <text evidence="1 2">Belongs to the universal stress protein A family.</text>
</comment>
<dbReference type="AlphaFoldDB" id="A0A7G2JPJ0"/>
<evidence type="ECO:0000313" key="4">
    <source>
        <dbReference type="Proteomes" id="UP000262210"/>
    </source>
</evidence>
<keyword evidence="2" id="KW-0963">Cytoplasm</keyword>
<reference evidence="3 4" key="1">
    <citation type="journal article" date="2018" name="Nat. Biotechnol.">
        <title>A standardized bacterial taxonomy based on genome phylogeny substantially revises the tree of life.</title>
        <authorList>
            <person name="Parks D.H."/>
            <person name="Chuvochina M."/>
            <person name="Waite D.W."/>
            <person name="Rinke C."/>
            <person name="Skarshewski A."/>
            <person name="Chaumeil P.A."/>
            <person name="Hugenholtz P."/>
        </authorList>
    </citation>
    <scope>NUCLEOTIDE SEQUENCE [LARGE SCALE GENOMIC DNA]</scope>
    <source>
        <strain evidence="3">UBA11264</strain>
    </source>
</reference>
<dbReference type="InterPro" id="IPR006015">
    <property type="entry name" value="Universal_stress_UspA"/>
</dbReference>
<dbReference type="PIRSF" id="PIRSF006276">
    <property type="entry name" value="UspA"/>
    <property type="match status" value="1"/>
</dbReference>
<comment type="subcellular location">
    <subcellularLocation>
        <location evidence="2">Cytoplasm</location>
    </subcellularLocation>
</comment>
<organism evidence="3 4">
    <name type="scientific">Serratia grimesii</name>
    <dbReference type="NCBI Taxonomy" id="82995"/>
    <lineage>
        <taxon>Bacteria</taxon>
        <taxon>Pseudomonadati</taxon>
        <taxon>Pseudomonadota</taxon>
        <taxon>Gammaproteobacteria</taxon>
        <taxon>Enterobacterales</taxon>
        <taxon>Yersiniaceae</taxon>
        <taxon>Serratia</taxon>
    </lineage>
</organism>
<dbReference type="GeneID" id="75282967"/>
<protein>
    <recommendedName>
        <fullName evidence="2">Universal stress protein</fullName>
    </recommendedName>
</protein>
<dbReference type="EMBL" id="DPSM01000015">
    <property type="protein sequence ID" value="HCJ99966.1"/>
    <property type="molecule type" value="Genomic_DNA"/>
</dbReference>
<gene>
    <name evidence="3" type="ORF">DHV72_08055</name>
</gene>